<comment type="similarity">
    <text evidence="3">Belongs to the Nudix hydrolase family. NudK subfamily.</text>
</comment>
<evidence type="ECO:0000256" key="6">
    <source>
        <dbReference type="ARBA" id="ARBA00032162"/>
    </source>
</evidence>
<dbReference type="PANTHER" id="PTHR11839:SF18">
    <property type="entry name" value="NUDIX HYDROLASE DOMAIN-CONTAINING PROTEIN"/>
    <property type="match status" value="1"/>
</dbReference>
<accession>A0A832A1J5</accession>
<dbReference type="PROSITE" id="PS51462">
    <property type="entry name" value="NUDIX"/>
    <property type="match status" value="1"/>
</dbReference>
<feature type="region of interest" description="Disordered" evidence="9">
    <location>
        <begin position="1"/>
        <end position="30"/>
    </location>
</feature>
<protein>
    <recommendedName>
        <fullName evidence="4">GDP-mannose pyrophosphatase</fullName>
    </recommendedName>
    <alternativeName>
        <fullName evidence="6">GDP-mannose hydrolase</fullName>
    </alternativeName>
    <alternativeName>
        <fullName evidence="7">GDPMK</fullName>
    </alternativeName>
</protein>
<dbReference type="Gene3D" id="3.90.79.10">
    <property type="entry name" value="Nucleoside Triphosphate Pyrophosphohydrolase"/>
    <property type="match status" value="1"/>
</dbReference>
<comment type="cofactor">
    <cofactor evidence="2">
        <name>Mg(2+)</name>
        <dbReference type="ChEBI" id="CHEBI:18420"/>
    </cofactor>
</comment>
<dbReference type="PROSITE" id="PS00893">
    <property type="entry name" value="NUDIX_BOX"/>
    <property type="match status" value="1"/>
</dbReference>
<evidence type="ECO:0000256" key="8">
    <source>
        <dbReference type="RuleBase" id="RU003476"/>
    </source>
</evidence>
<dbReference type="InterPro" id="IPR020084">
    <property type="entry name" value="NUDIX_hydrolase_CS"/>
</dbReference>
<evidence type="ECO:0000256" key="9">
    <source>
        <dbReference type="SAM" id="MobiDB-lite"/>
    </source>
</evidence>
<name>A0A832A1J5_9BACT</name>
<dbReference type="PANTHER" id="PTHR11839">
    <property type="entry name" value="UDP/ADP-SUGAR PYROPHOSPHATASE"/>
    <property type="match status" value="1"/>
</dbReference>
<evidence type="ECO:0000256" key="4">
    <source>
        <dbReference type="ARBA" id="ARBA00016377"/>
    </source>
</evidence>
<organism evidence="11">
    <name type="scientific">Desulfacinum infernum</name>
    <dbReference type="NCBI Taxonomy" id="35837"/>
    <lineage>
        <taxon>Bacteria</taxon>
        <taxon>Pseudomonadati</taxon>
        <taxon>Thermodesulfobacteriota</taxon>
        <taxon>Syntrophobacteria</taxon>
        <taxon>Syntrophobacterales</taxon>
        <taxon>Syntrophobacteraceae</taxon>
        <taxon>Desulfacinum</taxon>
    </lineage>
</organism>
<dbReference type="EMBL" id="DSTK01000041">
    <property type="protein sequence ID" value="HFK98807.1"/>
    <property type="molecule type" value="Genomic_DNA"/>
</dbReference>
<evidence type="ECO:0000256" key="2">
    <source>
        <dbReference type="ARBA" id="ARBA00001946"/>
    </source>
</evidence>
<evidence type="ECO:0000313" key="11">
    <source>
        <dbReference type="EMBL" id="HFK98807.1"/>
    </source>
</evidence>
<evidence type="ECO:0000256" key="3">
    <source>
        <dbReference type="ARBA" id="ARBA00007275"/>
    </source>
</evidence>
<evidence type="ECO:0000256" key="1">
    <source>
        <dbReference type="ARBA" id="ARBA00000847"/>
    </source>
</evidence>
<proteinExistence type="inferred from homology"/>
<dbReference type="GO" id="GO:0016462">
    <property type="term" value="F:pyrophosphatase activity"/>
    <property type="evidence" value="ECO:0007669"/>
    <property type="project" value="UniProtKB-ARBA"/>
</dbReference>
<comment type="caution">
    <text evidence="11">The sequence shown here is derived from an EMBL/GenBank/DDBJ whole genome shotgun (WGS) entry which is preliminary data.</text>
</comment>
<gene>
    <name evidence="11" type="ORF">ENS06_15965</name>
</gene>
<dbReference type="PRINTS" id="PR00502">
    <property type="entry name" value="NUDIXFAMILY"/>
</dbReference>
<evidence type="ECO:0000256" key="5">
    <source>
        <dbReference type="ARBA" id="ARBA00022801"/>
    </source>
</evidence>
<comment type="catalytic activity">
    <reaction evidence="1">
        <text>GDP-alpha-D-mannose + H2O = alpha-D-mannose 1-phosphate + GMP + 2 H(+)</text>
        <dbReference type="Rhea" id="RHEA:27978"/>
        <dbReference type="ChEBI" id="CHEBI:15377"/>
        <dbReference type="ChEBI" id="CHEBI:15378"/>
        <dbReference type="ChEBI" id="CHEBI:57527"/>
        <dbReference type="ChEBI" id="CHEBI:58115"/>
        <dbReference type="ChEBI" id="CHEBI:58409"/>
    </reaction>
</comment>
<dbReference type="GO" id="GO:0006753">
    <property type="term" value="P:nucleoside phosphate metabolic process"/>
    <property type="evidence" value="ECO:0007669"/>
    <property type="project" value="TreeGrafter"/>
</dbReference>
<dbReference type="AlphaFoldDB" id="A0A832A1J5"/>
<dbReference type="InterPro" id="IPR015797">
    <property type="entry name" value="NUDIX_hydrolase-like_dom_sf"/>
</dbReference>
<feature type="domain" description="Nudix hydrolase" evidence="10">
    <location>
        <begin position="71"/>
        <end position="201"/>
    </location>
</feature>
<evidence type="ECO:0000259" key="10">
    <source>
        <dbReference type="PROSITE" id="PS51462"/>
    </source>
</evidence>
<reference evidence="11" key="1">
    <citation type="journal article" date="2020" name="mSystems">
        <title>Genome- and Community-Level Interaction Insights into Carbon Utilization and Element Cycling Functions of Hydrothermarchaeota in Hydrothermal Sediment.</title>
        <authorList>
            <person name="Zhou Z."/>
            <person name="Liu Y."/>
            <person name="Xu W."/>
            <person name="Pan J."/>
            <person name="Luo Z.H."/>
            <person name="Li M."/>
        </authorList>
    </citation>
    <scope>NUCLEOTIDE SEQUENCE [LARGE SCALE GENOMIC DNA]</scope>
    <source>
        <strain evidence="11">SpSt-456</strain>
    </source>
</reference>
<evidence type="ECO:0000256" key="7">
    <source>
        <dbReference type="ARBA" id="ARBA00032272"/>
    </source>
</evidence>
<dbReference type="GO" id="GO:0019693">
    <property type="term" value="P:ribose phosphate metabolic process"/>
    <property type="evidence" value="ECO:0007669"/>
    <property type="project" value="TreeGrafter"/>
</dbReference>
<dbReference type="InterPro" id="IPR020476">
    <property type="entry name" value="Nudix_hydrolase"/>
</dbReference>
<dbReference type="SUPFAM" id="SSF55811">
    <property type="entry name" value="Nudix"/>
    <property type="match status" value="1"/>
</dbReference>
<dbReference type="InterPro" id="IPR000086">
    <property type="entry name" value="NUDIX_hydrolase_dom"/>
</dbReference>
<sequence length="221" mass="25230">MKGEAPGRPAKWSGQPSRWRQGPLGKAHRRDGVFMEERVRTLASLHANHFSAHLDAVRLRTGRITERIRMEHPEAAAMLAFTDADLTQVLMVRQWRYAIGRETWEIPAGKLDPGESAEDGARRELREETGYTASALVPIFRYYPAIGYSNELIVIFAAWDLKREKTQRDEEEISRVAIFPVDRLWEDVHRGEITDGKTVIALSLFQSLRERGALARAFFSV</sequence>
<dbReference type="Pfam" id="PF00293">
    <property type="entry name" value="NUDIX"/>
    <property type="match status" value="1"/>
</dbReference>
<keyword evidence="5 8" id="KW-0378">Hydrolase</keyword>
<dbReference type="CDD" id="cd03424">
    <property type="entry name" value="NUDIX_ADPRase_Nudt5_UGPPase_Nudt14"/>
    <property type="match status" value="1"/>
</dbReference>